<dbReference type="Proteomes" id="UP000323144">
    <property type="component" value="Chromosome"/>
</dbReference>
<feature type="transmembrane region" description="Helical" evidence="1">
    <location>
        <begin position="122"/>
        <end position="146"/>
    </location>
</feature>
<protein>
    <recommendedName>
        <fullName evidence="4">Transmembrane protein</fullName>
    </recommendedName>
</protein>
<evidence type="ECO:0000313" key="2">
    <source>
        <dbReference type="EMBL" id="QEH61771.1"/>
    </source>
</evidence>
<proteinExistence type="predicted"/>
<feature type="transmembrane region" description="Helical" evidence="1">
    <location>
        <begin position="12"/>
        <end position="34"/>
    </location>
</feature>
<keyword evidence="1" id="KW-1133">Transmembrane helix</keyword>
<sequence length="185" mass="21760">MNDISRSSKELLVLKLFCYIQLVGSMFLIILLSISSGDTYLTWIIVLLALFFMFGQWFNAAHVLKYSSMDYLLMKKRLINIYMLLTLNFFGLFIFYKGQKSFKINKNKESDEILYTYNSIPVLYWIASFLSIITIVFAFSHIWGIIYNRYSKQETDEVGNSWVYILKLINPLFPVPKFENANNIN</sequence>
<dbReference type="KEGG" id="schi:SCHIN_v1c05740"/>
<dbReference type="AlphaFoldDB" id="A0A5B9Y417"/>
<name>A0A5B9Y417_9MOLU</name>
<keyword evidence="1" id="KW-0472">Membrane</keyword>
<evidence type="ECO:0000256" key="1">
    <source>
        <dbReference type="SAM" id="Phobius"/>
    </source>
</evidence>
<accession>A0A5B9Y417</accession>
<feature type="transmembrane region" description="Helical" evidence="1">
    <location>
        <begin position="79"/>
        <end position="96"/>
    </location>
</feature>
<organism evidence="2 3">
    <name type="scientific">Spiroplasma chinense</name>
    <dbReference type="NCBI Taxonomy" id="216932"/>
    <lineage>
        <taxon>Bacteria</taxon>
        <taxon>Bacillati</taxon>
        <taxon>Mycoplasmatota</taxon>
        <taxon>Mollicutes</taxon>
        <taxon>Entomoplasmatales</taxon>
        <taxon>Spiroplasmataceae</taxon>
        <taxon>Spiroplasma</taxon>
    </lineage>
</organism>
<reference evidence="2 3" key="1">
    <citation type="submission" date="2019-08" db="EMBL/GenBank/DDBJ databases">
        <title>Complete genome sequence of Spiroplasma chinense CCH (DSM 19755).</title>
        <authorList>
            <person name="Shen H.-Y."/>
            <person name="Lin Y.-C."/>
            <person name="Chou L."/>
            <person name="Kuo C.-H."/>
        </authorList>
    </citation>
    <scope>NUCLEOTIDE SEQUENCE [LARGE SCALE GENOMIC DNA]</scope>
    <source>
        <strain evidence="2 3">CCH</strain>
    </source>
</reference>
<feature type="transmembrane region" description="Helical" evidence="1">
    <location>
        <begin position="40"/>
        <end position="58"/>
    </location>
</feature>
<keyword evidence="1" id="KW-0812">Transmembrane</keyword>
<gene>
    <name evidence="2" type="ORF">SCHIN_v1c05740</name>
</gene>
<evidence type="ECO:0008006" key="4">
    <source>
        <dbReference type="Google" id="ProtNLM"/>
    </source>
</evidence>
<evidence type="ECO:0000313" key="3">
    <source>
        <dbReference type="Proteomes" id="UP000323144"/>
    </source>
</evidence>
<keyword evidence="3" id="KW-1185">Reference proteome</keyword>
<dbReference type="RefSeq" id="WP_166508156.1">
    <property type="nucleotide sequence ID" value="NZ_CP043026.1"/>
</dbReference>
<dbReference type="EMBL" id="CP043026">
    <property type="protein sequence ID" value="QEH61771.1"/>
    <property type="molecule type" value="Genomic_DNA"/>
</dbReference>